<dbReference type="InterPro" id="IPR006935">
    <property type="entry name" value="Helicase/UvrB_N"/>
</dbReference>
<dbReference type="GO" id="GO:0005524">
    <property type="term" value="F:ATP binding"/>
    <property type="evidence" value="ECO:0007669"/>
    <property type="project" value="InterPro"/>
</dbReference>
<keyword evidence="3" id="KW-0378">Hydrolase</keyword>
<protein>
    <submittedName>
        <fullName evidence="3">Helicase</fullName>
    </submittedName>
</protein>
<keyword evidence="3" id="KW-0067">ATP-binding</keyword>
<proteinExistence type="predicted"/>
<dbReference type="EMBL" id="PYBW01000088">
    <property type="protein sequence ID" value="PYC75793.1"/>
    <property type="molecule type" value="Genomic_DNA"/>
</dbReference>
<organism evidence="3 4">
    <name type="scientific">Streptomyces tateyamensis</name>
    <dbReference type="NCBI Taxonomy" id="565073"/>
    <lineage>
        <taxon>Bacteria</taxon>
        <taxon>Bacillati</taxon>
        <taxon>Actinomycetota</taxon>
        <taxon>Actinomycetes</taxon>
        <taxon>Kitasatosporales</taxon>
        <taxon>Streptomycetaceae</taxon>
        <taxon>Streptomyces</taxon>
    </lineage>
</organism>
<dbReference type="Gene3D" id="6.10.140.530">
    <property type="match status" value="1"/>
</dbReference>
<dbReference type="InterPro" id="IPR005114">
    <property type="entry name" value="Helicase_assoc"/>
</dbReference>
<dbReference type="InterPro" id="IPR001650">
    <property type="entry name" value="Helicase_C-like"/>
</dbReference>
<dbReference type="RefSeq" id="WP_110671927.1">
    <property type="nucleotide sequence ID" value="NZ_PYBW01000088.1"/>
</dbReference>
<comment type="caution">
    <text evidence="3">The sequence shown here is derived from an EMBL/GenBank/DDBJ whole genome shotgun (WGS) entry which is preliminary data.</text>
</comment>
<keyword evidence="3" id="KW-0347">Helicase</keyword>
<evidence type="ECO:0000313" key="4">
    <source>
        <dbReference type="Proteomes" id="UP000248039"/>
    </source>
</evidence>
<name>A0A2V4NLC5_9ACTN</name>
<keyword evidence="4" id="KW-1185">Reference proteome</keyword>
<dbReference type="PROSITE" id="PS51194">
    <property type="entry name" value="HELICASE_CTER"/>
    <property type="match status" value="1"/>
</dbReference>
<keyword evidence="3" id="KW-0547">Nucleotide-binding</keyword>
<evidence type="ECO:0000259" key="1">
    <source>
        <dbReference type="PROSITE" id="PS51192"/>
    </source>
</evidence>
<dbReference type="InterPro" id="IPR027417">
    <property type="entry name" value="P-loop_NTPase"/>
</dbReference>
<dbReference type="SUPFAM" id="SSF52540">
    <property type="entry name" value="P-loop containing nucleoside triphosphate hydrolases"/>
    <property type="match status" value="1"/>
</dbReference>
<dbReference type="Pfam" id="PF00271">
    <property type="entry name" value="Helicase_C"/>
    <property type="match status" value="1"/>
</dbReference>
<dbReference type="InterPro" id="IPR050742">
    <property type="entry name" value="Helicase_Restrict-Modif_Enz"/>
</dbReference>
<feature type="domain" description="Helicase C-terminal" evidence="2">
    <location>
        <begin position="266"/>
        <end position="450"/>
    </location>
</feature>
<dbReference type="GO" id="GO:0005829">
    <property type="term" value="C:cytosol"/>
    <property type="evidence" value="ECO:0007669"/>
    <property type="project" value="TreeGrafter"/>
</dbReference>
<dbReference type="Proteomes" id="UP000248039">
    <property type="component" value="Unassembled WGS sequence"/>
</dbReference>
<evidence type="ECO:0000259" key="2">
    <source>
        <dbReference type="PROSITE" id="PS51194"/>
    </source>
</evidence>
<dbReference type="InterPro" id="IPR014001">
    <property type="entry name" value="Helicase_ATP-bd"/>
</dbReference>
<dbReference type="GO" id="GO:0016787">
    <property type="term" value="F:hydrolase activity"/>
    <property type="evidence" value="ECO:0007669"/>
    <property type="project" value="InterPro"/>
</dbReference>
<reference evidence="3 4" key="1">
    <citation type="submission" date="2018-03" db="EMBL/GenBank/DDBJ databases">
        <title>Bioinformatic expansion and discovery of thiopeptide antibiotics.</title>
        <authorList>
            <person name="Schwalen C.J."/>
            <person name="Hudson G.A."/>
            <person name="Mitchell D.A."/>
        </authorList>
    </citation>
    <scope>NUCLEOTIDE SEQUENCE [LARGE SCALE GENOMIC DNA]</scope>
    <source>
        <strain evidence="3 4">ATCC 21389</strain>
    </source>
</reference>
<dbReference type="SMART" id="SM00487">
    <property type="entry name" value="DEXDc"/>
    <property type="match status" value="1"/>
</dbReference>
<dbReference type="Pfam" id="PF03457">
    <property type="entry name" value="HA"/>
    <property type="match status" value="3"/>
</dbReference>
<dbReference type="PANTHER" id="PTHR47396:SF1">
    <property type="entry name" value="ATP-DEPENDENT HELICASE IRC3-RELATED"/>
    <property type="match status" value="1"/>
</dbReference>
<gene>
    <name evidence="3" type="ORF">C7C46_23665</name>
</gene>
<dbReference type="PROSITE" id="PS51192">
    <property type="entry name" value="HELICASE_ATP_BIND_1"/>
    <property type="match status" value="1"/>
</dbReference>
<accession>A0A2V4NLC5</accession>
<dbReference type="SMART" id="SM00490">
    <property type="entry name" value="HELICc"/>
    <property type="match status" value="1"/>
</dbReference>
<dbReference type="Pfam" id="PF04851">
    <property type="entry name" value="ResIII"/>
    <property type="match status" value="1"/>
</dbReference>
<dbReference type="Gene3D" id="3.40.50.300">
    <property type="entry name" value="P-loop containing nucleotide triphosphate hydrolases"/>
    <property type="match status" value="2"/>
</dbReference>
<feature type="domain" description="Helicase ATP-binding" evidence="1">
    <location>
        <begin position="20"/>
        <end position="200"/>
    </location>
</feature>
<dbReference type="PANTHER" id="PTHR47396">
    <property type="entry name" value="TYPE I RESTRICTION ENZYME ECOKI R PROTEIN"/>
    <property type="match status" value="1"/>
</dbReference>
<dbReference type="GO" id="GO:0004386">
    <property type="term" value="F:helicase activity"/>
    <property type="evidence" value="ECO:0007669"/>
    <property type="project" value="UniProtKB-KW"/>
</dbReference>
<dbReference type="AlphaFoldDB" id="A0A2V4NLC5"/>
<sequence length="778" mass="86688">MPHKPIRLRPHQQRAVSAITAGLQLHPRVTVVAACGTGKTVIARVSADTYTPQGNILVLAPSQDLVAQTAREWDRSRPDEKHIAVCALPPSGRGALCIPFTTSPAELARRVADHSGPTIVFSTYQSLPTIVEAHRRHGLPEWALAVADEAHHTTGSLDKSWGDIHDDAQIPAQRRLYMTATPRRWSHPKSRKPGTYKQPLASMDNPALFGPVVFRLELAEAIGEGILADYRIVVPVISAEDLHDILTTAETTPHLDGLRLAAMQVGLLRAVQDYRLSRVLTFHRLIAAARTFARTLPRTATAFTQGDQPMKLWAAAVDSRQPRSERNTKLWRFAGSSWQSRTALLPGQTHVHILSSVRCLGEGVDMPGADAVLFADPKRSVVDIIQTLGRALRQPPGSGKIATLIIPVYVRPGQTTREAMESSDFRDLWAILDGLRTADSKFYTRLRRGSGRRSEDPVLTEPERPDEIASVLSLRAHQFQGDGWNSGYEAAMRFYEEHSHLEVHTDHRDSAGVHLGSWIGEQRNRYAEGTLDPDQVFALYALRISWPHPLGSFEHCLALARDFATAHHTLAVHAGSPDVDASLVQWLDQMRAMTREDELPPERLEALNSIDPCWNPAWSIDWQYNCARLRRCLATGDWRPTYQVAAETGLSLEAWLDHQIDQEHVLEPGQLAQLTLLARQHPDLHPHALLLLRQTTGPAMTFARGLRAARRFLRREGHLQVPDGHVETVDTDHVRLDTWIDQRRYDAAQLTPQQAAALDALGLPVVPRFLEPELPEVA</sequence>
<evidence type="ECO:0000313" key="3">
    <source>
        <dbReference type="EMBL" id="PYC75793.1"/>
    </source>
</evidence>
<dbReference type="GO" id="GO:0003677">
    <property type="term" value="F:DNA binding"/>
    <property type="evidence" value="ECO:0007669"/>
    <property type="project" value="InterPro"/>
</dbReference>
<dbReference type="CDD" id="cd18785">
    <property type="entry name" value="SF2_C"/>
    <property type="match status" value="1"/>
</dbReference>